<keyword evidence="4" id="KW-1185">Reference proteome</keyword>
<feature type="region of interest" description="Disordered" evidence="1">
    <location>
        <begin position="346"/>
        <end position="377"/>
    </location>
</feature>
<reference evidence="3" key="1">
    <citation type="journal article" date="2020" name="Stud. Mycol.">
        <title>101 Dothideomycetes genomes: a test case for predicting lifestyles and emergence of pathogens.</title>
        <authorList>
            <person name="Haridas S."/>
            <person name="Albert R."/>
            <person name="Binder M."/>
            <person name="Bloem J."/>
            <person name="Labutti K."/>
            <person name="Salamov A."/>
            <person name="Andreopoulos B."/>
            <person name="Baker S."/>
            <person name="Barry K."/>
            <person name="Bills G."/>
            <person name="Bluhm B."/>
            <person name="Cannon C."/>
            <person name="Castanera R."/>
            <person name="Culley D."/>
            <person name="Daum C."/>
            <person name="Ezra D."/>
            <person name="Gonzalez J."/>
            <person name="Henrissat B."/>
            <person name="Kuo A."/>
            <person name="Liang C."/>
            <person name="Lipzen A."/>
            <person name="Lutzoni F."/>
            <person name="Magnuson J."/>
            <person name="Mondo S."/>
            <person name="Nolan M."/>
            <person name="Ohm R."/>
            <person name="Pangilinan J."/>
            <person name="Park H.-J."/>
            <person name="Ramirez L."/>
            <person name="Alfaro M."/>
            <person name="Sun H."/>
            <person name="Tritt A."/>
            <person name="Yoshinaga Y."/>
            <person name="Zwiers L.-H."/>
            <person name="Turgeon B."/>
            <person name="Goodwin S."/>
            <person name="Spatafora J."/>
            <person name="Crous P."/>
            <person name="Grigoriev I."/>
        </authorList>
    </citation>
    <scope>NUCLEOTIDE SEQUENCE</scope>
    <source>
        <strain evidence="3">CBS 122681</strain>
    </source>
</reference>
<dbReference type="PANTHER" id="PTHR35391:SF5">
    <property type="entry name" value="DUF6590 DOMAIN-CONTAINING PROTEIN"/>
    <property type="match status" value="1"/>
</dbReference>
<dbReference type="AlphaFoldDB" id="A0A6A6TM55"/>
<dbReference type="Proteomes" id="UP000799324">
    <property type="component" value="Unassembled WGS sequence"/>
</dbReference>
<protein>
    <recommendedName>
        <fullName evidence="2">DUF6590 domain-containing protein</fullName>
    </recommendedName>
</protein>
<dbReference type="Pfam" id="PF20233">
    <property type="entry name" value="DUF6590"/>
    <property type="match status" value="1"/>
</dbReference>
<evidence type="ECO:0000313" key="3">
    <source>
        <dbReference type="EMBL" id="KAF2660411.1"/>
    </source>
</evidence>
<gene>
    <name evidence="3" type="ORF">K491DRAFT_649604</name>
</gene>
<evidence type="ECO:0000259" key="2">
    <source>
        <dbReference type="Pfam" id="PF20233"/>
    </source>
</evidence>
<evidence type="ECO:0000313" key="4">
    <source>
        <dbReference type="Proteomes" id="UP000799324"/>
    </source>
</evidence>
<name>A0A6A6TM55_9PLEO</name>
<sequence>MSQQIQPQWSAEHGRYFWQYFQDGKWVTVWKQPEQGRRSSPSHSRIDSHGTVDNSQFAAASADGEPNSIRGIGPSQSAPTSSGLVSEAVNVANSGEEADLQDNAKGRGFTIEGTWGKEPDAIHYETLDSSYYVRTSEFFVPGRMLSILYTEPAGSTTTDWDNENITIVKYGERAHTQIRRFVVVRARNEFCYGCPVFTYGKRATLKPGIRAYEHAIVYSMGQLPRLRTGETGIEKNPIPVRTPQEVSPLHQNSRINFGIHHPIQYNVKVKDLGKVAEDHIRRLIEYWQYEQNRDLFPNATTGGLAPSFSSQVYTPIYPAQGNIGHYTERATGYDQAASGYQVDRSSEYGQQGSTDYTTAGATTPGSQGGPNIQMASRYDQLGPSSYSLQGASSYAYHLQPGQYDARYSSQGNTGYSAHGYRNQ</sequence>
<feature type="domain" description="DUF6590" evidence="2">
    <location>
        <begin position="136"/>
        <end position="284"/>
    </location>
</feature>
<evidence type="ECO:0000256" key="1">
    <source>
        <dbReference type="SAM" id="MobiDB-lite"/>
    </source>
</evidence>
<proteinExistence type="predicted"/>
<accession>A0A6A6TM55</accession>
<organism evidence="3 4">
    <name type="scientific">Lophiostoma macrostomum CBS 122681</name>
    <dbReference type="NCBI Taxonomy" id="1314788"/>
    <lineage>
        <taxon>Eukaryota</taxon>
        <taxon>Fungi</taxon>
        <taxon>Dikarya</taxon>
        <taxon>Ascomycota</taxon>
        <taxon>Pezizomycotina</taxon>
        <taxon>Dothideomycetes</taxon>
        <taxon>Pleosporomycetidae</taxon>
        <taxon>Pleosporales</taxon>
        <taxon>Lophiostomataceae</taxon>
        <taxon>Lophiostoma</taxon>
    </lineage>
</organism>
<dbReference type="PANTHER" id="PTHR35391">
    <property type="entry name" value="C2H2-TYPE DOMAIN-CONTAINING PROTEIN-RELATED"/>
    <property type="match status" value="1"/>
</dbReference>
<dbReference type="InterPro" id="IPR046497">
    <property type="entry name" value="DUF6590"/>
</dbReference>
<feature type="region of interest" description="Disordered" evidence="1">
    <location>
        <begin position="32"/>
        <end position="84"/>
    </location>
</feature>
<feature type="compositionally biased region" description="Polar residues" evidence="1">
    <location>
        <begin position="347"/>
        <end position="374"/>
    </location>
</feature>
<dbReference type="OrthoDB" id="3559580at2759"/>
<feature type="compositionally biased region" description="Polar residues" evidence="1">
    <location>
        <begin position="74"/>
        <end position="84"/>
    </location>
</feature>
<dbReference type="EMBL" id="MU004300">
    <property type="protein sequence ID" value="KAF2660411.1"/>
    <property type="molecule type" value="Genomic_DNA"/>
</dbReference>